<protein>
    <submittedName>
        <fullName evidence="3">Uncharacterized protein</fullName>
    </submittedName>
</protein>
<reference evidence="3 4" key="1">
    <citation type="submission" date="2019-12" db="EMBL/GenBank/DDBJ databases">
        <title>Genomic-based taxomic classification of the family Erythrobacteraceae.</title>
        <authorList>
            <person name="Xu L."/>
        </authorList>
    </citation>
    <scope>NUCLEOTIDE SEQUENCE [LARGE SCALE GENOMIC DNA]</scope>
    <source>
        <strain evidence="3 4">MCCC 1K01500</strain>
    </source>
</reference>
<proteinExistence type="predicted"/>
<feature type="region of interest" description="Disordered" evidence="1">
    <location>
        <begin position="71"/>
        <end position="92"/>
    </location>
</feature>
<name>A0A6I4ST75_9SPHN</name>
<accession>A0A6I4ST75</accession>
<dbReference type="AlphaFoldDB" id="A0A6I4ST75"/>
<keyword evidence="4" id="KW-1185">Reference proteome</keyword>
<dbReference type="RefSeq" id="WP_159793359.1">
    <property type="nucleotide sequence ID" value="NZ_WTYM01000033.1"/>
</dbReference>
<gene>
    <name evidence="3" type="ORF">GRI89_06430</name>
</gene>
<sequence length="92" mass="9677">MKQMVLFAALAAIAIPALPAQAKEGDENTVNAKVVERDSKGKATKVEVNGKVYAVCSGTVQDECINPRQAGLNFGNEPLDHWPGKPASEGGK</sequence>
<dbReference type="EMBL" id="WTYM01000033">
    <property type="protein sequence ID" value="MXO59174.1"/>
    <property type="molecule type" value="Genomic_DNA"/>
</dbReference>
<evidence type="ECO:0000313" key="3">
    <source>
        <dbReference type="EMBL" id="MXO59174.1"/>
    </source>
</evidence>
<dbReference type="OrthoDB" id="7511342at2"/>
<keyword evidence="2" id="KW-0732">Signal</keyword>
<evidence type="ECO:0000256" key="1">
    <source>
        <dbReference type="SAM" id="MobiDB-lite"/>
    </source>
</evidence>
<feature type="chain" id="PRO_5026128999" evidence="2">
    <location>
        <begin position="23"/>
        <end position="92"/>
    </location>
</feature>
<comment type="caution">
    <text evidence="3">The sequence shown here is derived from an EMBL/GenBank/DDBJ whole genome shotgun (WGS) entry which is preliminary data.</text>
</comment>
<organism evidence="3 4">
    <name type="scientific">Croceibacterium salegens</name>
    <dbReference type="NCBI Taxonomy" id="1737568"/>
    <lineage>
        <taxon>Bacteria</taxon>
        <taxon>Pseudomonadati</taxon>
        <taxon>Pseudomonadota</taxon>
        <taxon>Alphaproteobacteria</taxon>
        <taxon>Sphingomonadales</taxon>
        <taxon>Erythrobacteraceae</taxon>
        <taxon>Croceibacterium</taxon>
    </lineage>
</organism>
<evidence type="ECO:0000313" key="4">
    <source>
        <dbReference type="Proteomes" id="UP000433652"/>
    </source>
</evidence>
<evidence type="ECO:0000256" key="2">
    <source>
        <dbReference type="SAM" id="SignalP"/>
    </source>
</evidence>
<feature type="signal peptide" evidence="2">
    <location>
        <begin position="1"/>
        <end position="22"/>
    </location>
</feature>
<dbReference type="Proteomes" id="UP000433652">
    <property type="component" value="Unassembled WGS sequence"/>
</dbReference>